<dbReference type="Pfam" id="PF05739">
    <property type="entry name" value="SNARE"/>
    <property type="match status" value="1"/>
</dbReference>
<name>A0A507DC26_9FUNG</name>
<evidence type="ECO:0000256" key="9">
    <source>
        <dbReference type="SAM" id="Coils"/>
    </source>
</evidence>
<keyword evidence="9" id="KW-0175">Coiled coil</keyword>
<evidence type="ECO:0000256" key="1">
    <source>
        <dbReference type="ARBA" id="ARBA00009063"/>
    </source>
</evidence>
<evidence type="ECO:0000256" key="4">
    <source>
        <dbReference type="ARBA" id="ARBA00022927"/>
    </source>
</evidence>
<feature type="compositionally biased region" description="Low complexity" evidence="10">
    <location>
        <begin position="108"/>
        <end position="117"/>
    </location>
</feature>
<dbReference type="EMBL" id="QEAM01000039">
    <property type="protein sequence ID" value="TPX49143.1"/>
    <property type="molecule type" value="Genomic_DNA"/>
</dbReference>
<dbReference type="AlphaFoldDB" id="A0A507DC26"/>
<dbReference type="GO" id="GO:0005484">
    <property type="term" value="F:SNAP receptor activity"/>
    <property type="evidence" value="ECO:0007669"/>
    <property type="project" value="InterPro"/>
</dbReference>
<dbReference type="SMART" id="SM00397">
    <property type="entry name" value="t_SNARE"/>
    <property type="match status" value="1"/>
</dbReference>
<comment type="caution">
    <text evidence="14">The sequence shown here is derived from an EMBL/GenBank/DDBJ whole genome shotgun (WGS) entry which is preliminary data.</text>
</comment>
<dbReference type="InterPro" id="IPR015260">
    <property type="entry name" value="Syntaxin-6/10/61_N"/>
</dbReference>
<evidence type="ECO:0000313" key="16">
    <source>
        <dbReference type="Proteomes" id="UP000320475"/>
    </source>
</evidence>
<evidence type="ECO:0000256" key="3">
    <source>
        <dbReference type="ARBA" id="ARBA00022692"/>
    </source>
</evidence>
<feature type="domain" description="T-SNARE coiled-coil homology" evidence="12">
    <location>
        <begin position="158"/>
        <end position="220"/>
    </location>
</feature>
<dbReference type="SUPFAM" id="SSF58038">
    <property type="entry name" value="SNARE fusion complex"/>
    <property type="match status" value="1"/>
</dbReference>
<keyword evidence="15" id="KW-1185">Reference proteome</keyword>
<keyword evidence="6" id="KW-0333">Golgi apparatus</keyword>
<keyword evidence="4" id="KW-0653">Protein transport</keyword>
<keyword evidence="7 11" id="KW-0472">Membrane</keyword>
<dbReference type="GO" id="GO:0031090">
    <property type="term" value="C:organelle membrane"/>
    <property type="evidence" value="ECO:0007669"/>
    <property type="project" value="UniProtKB-ARBA"/>
</dbReference>
<reference evidence="15 16" key="1">
    <citation type="journal article" date="2019" name="Sci. Rep.">
        <title>Comparative genomics of chytrid fungi reveal insights into the obligate biotrophic and pathogenic lifestyle of Synchytrium endobioticum.</title>
        <authorList>
            <person name="van de Vossenberg B.T.L.H."/>
            <person name="Warris S."/>
            <person name="Nguyen H.D.T."/>
            <person name="van Gent-Pelzer M.P.E."/>
            <person name="Joly D.L."/>
            <person name="van de Geest H.C."/>
            <person name="Bonants P.J.M."/>
            <person name="Smith D.S."/>
            <person name="Levesque C.A."/>
            <person name="van der Lee T.A.J."/>
        </authorList>
    </citation>
    <scope>NUCLEOTIDE SEQUENCE [LARGE SCALE GENOMIC DNA]</scope>
    <source>
        <strain evidence="14 16">LEV6574</strain>
        <strain evidence="13 15">MB42</strain>
    </source>
</reference>
<dbReference type="Gene3D" id="1.20.58.90">
    <property type="match status" value="1"/>
</dbReference>
<feature type="region of interest" description="Disordered" evidence="10">
    <location>
        <begin position="99"/>
        <end position="155"/>
    </location>
</feature>
<dbReference type="GO" id="GO:0048193">
    <property type="term" value="P:Golgi vesicle transport"/>
    <property type="evidence" value="ECO:0007669"/>
    <property type="project" value="InterPro"/>
</dbReference>
<evidence type="ECO:0000256" key="11">
    <source>
        <dbReference type="SAM" id="Phobius"/>
    </source>
</evidence>
<dbReference type="Pfam" id="PF09177">
    <property type="entry name" value="STX6_10_61_N"/>
    <property type="match status" value="1"/>
</dbReference>
<gene>
    <name evidence="14" type="ORF">SeLEV6574_g01630</name>
    <name evidence="13" type="ORF">SeMB42_g04792</name>
</gene>
<feature type="coiled-coil region" evidence="9">
    <location>
        <begin position="44"/>
        <end position="71"/>
    </location>
</feature>
<evidence type="ECO:0000256" key="5">
    <source>
        <dbReference type="ARBA" id="ARBA00022989"/>
    </source>
</evidence>
<evidence type="ECO:0000259" key="12">
    <source>
        <dbReference type="PROSITE" id="PS50192"/>
    </source>
</evidence>
<keyword evidence="3 11" id="KW-0812">Transmembrane</keyword>
<feature type="compositionally biased region" description="Basic and acidic residues" evidence="10">
    <location>
        <begin position="130"/>
        <end position="154"/>
    </location>
</feature>
<dbReference type="VEuPathDB" id="FungiDB:SeMB42_g04792"/>
<keyword evidence="2" id="KW-0813">Transport</keyword>
<proteinExistence type="inferred from homology"/>
<dbReference type="InterPro" id="IPR006012">
    <property type="entry name" value="Syntaxin/epimorphin_CS"/>
</dbReference>
<dbReference type="GO" id="GO:0005802">
    <property type="term" value="C:trans-Golgi network"/>
    <property type="evidence" value="ECO:0007669"/>
    <property type="project" value="UniProtKB-ARBA"/>
</dbReference>
<dbReference type="Proteomes" id="UP000317494">
    <property type="component" value="Unassembled WGS sequence"/>
</dbReference>
<evidence type="ECO:0000256" key="7">
    <source>
        <dbReference type="ARBA" id="ARBA00023136"/>
    </source>
</evidence>
<evidence type="ECO:0000256" key="10">
    <source>
        <dbReference type="SAM" id="MobiDB-lite"/>
    </source>
</evidence>
<evidence type="ECO:0000313" key="14">
    <source>
        <dbReference type="EMBL" id="TPX49143.1"/>
    </source>
</evidence>
<comment type="subcellular location">
    <subcellularLocation>
        <location evidence="8">Golgi apparatus</location>
        <location evidence="8">trans-Golgi network membrane</location>
        <topology evidence="8">Single-pass type IV membrane protein</topology>
    </subcellularLocation>
</comment>
<evidence type="ECO:0000256" key="8">
    <source>
        <dbReference type="ARBA" id="ARBA00037801"/>
    </source>
</evidence>
<sequence>MSEDPFFAVKDEVEASLANANTLYIQYAALAASNAKHDDIRWKADEIRSALQSIELDLHDLEDTIKAVQVNPAKFRLDAREVANRKEFISRTRRAIQDLTDSLKNPLSRQPPSSQSSKTDDRAPLLSSRKTADRFGRTENDYKQSNQRHVEREQQQQAMIMADQESQMGQVLHTVSNLKDVAVVMGKELEDQSRLLEDLDTSVDTTQGRLKSAYKRMDEFIKANADPKQQCCICVLIIVLIILLVIVISF</sequence>
<dbReference type="InterPro" id="IPR000727">
    <property type="entry name" value="T_SNARE_dom"/>
</dbReference>
<protein>
    <recommendedName>
        <fullName evidence="12">t-SNARE coiled-coil homology domain-containing protein</fullName>
    </recommendedName>
</protein>
<evidence type="ECO:0000313" key="15">
    <source>
        <dbReference type="Proteomes" id="UP000317494"/>
    </source>
</evidence>
<dbReference type="SUPFAM" id="SSF47661">
    <property type="entry name" value="t-snare proteins"/>
    <property type="match status" value="1"/>
</dbReference>
<comment type="similarity">
    <text evidence="1">Belongs to the syntaxin family.</text>
</comment>
<dbReference type="EMBL" id="QEAN01000205">
    <property type="protein sequence ID" value="TPX43253.1"/>
    <property type="molecule type" value="Genomic_DNA"/>
</dbReference>
<dbReference type="Proteomes" id="UP000320475">
    <property type="component" value="Unassembled WGS sequence"/>
</dbReference>
<organism evidence="14 16">
    <name type="scientific">Synchytrium endobioticum</name>
    <dbReference type="NCBI Taxonomy" id="286115"/>
    <lineage>
        <taxon>Eukaryota</taxon>
        <taxon>Fungi</taxon>
        <taxon>Fungi incertae sedis</taxon>
        <taxon>Chytridiomycota</taxon>
        <taxon>Chytridiomycota incertae sedis</taxon>
        <taxon>Chytridiomycetes</taxon>
        <taxon>Synchytriales</taxon>
        <taxon>Synchytriaceae</taxon>
        <taxon>Synchytrium</taxon>
    </lineage>
</organism>
<dbReference type="FunFam" id="1.20.58.90:FF:000004">
    <property type="entry name" value="Syntaxin 10"/>
    <property type="match status" value="1"/>
</dbReference>
<dbReference type="CDD" id="cd15851">
    <property type="entry name" value="SNARE_Syntaxin6"/>
    <property type="match status" value="1"/>
</dbReference>
<evidence type="ECO:0000256" key="2">
    <source>
        <dbReference type="ARBA" id="ARBA00022448"/>
    </source>
</evidence>
<keyword evidence="5 11" id="KW-1133">Transmembrane helix</keyword>
<dbReference type="PANTHER" id="PTHR12791">
    <property type="entry name" value="GOLGI SNARE BET1-RELATED"/>
    <property type="match status" value="1"/>
</dbReference>
<dbReference type="GO" id="GO:0006886">
    <property type="term" value="P:intracellular protein transport"/>
    <property type="evidence" value="ECO:0007669"/>
    <property type="project" value="InterPro"/>
</dbReference>
<evidence type="ECO:0000313" key="13">
    <source>
        <dbReference type="EMBL" id="TPX43253.1"/>
    </source>
</evidence>
<dbReference type="STRING" id="286115.A0A507DC26"/>
<feature type="transmembrane region" description="Helical" evidence="11">
    <location>
        <begin position="231"/>
        <end position="249"/>
    </location>
</feature>
<dbReference type="Gene3D" id="1.20.5.110">
    <property type="match status" value="1"/>
</dbReference>
<dbReference type="CDD" id="cd21443">
    <property type="entry name" value="SNARE_NTD_STX6_STX10"/>
    <property type="match status" value="1"/>
</dbReference>
<evidence type="ECO:0000256" key="6">
    <source>
        <dbReference type="ARBA" id="ARBA00023034"/>
    </source>
</evidence>
<dbReference type="InterPro" id="IPR010989">
    <property type="entry name" value="SNARE"/>
</dbReference>
<dbReference type="PROSITE" id="PS50192">
    <property type="entry name" value="T_SNARE"/>
    <property type="match status" value="1"/>
</dbReference>
<dbReference type="OrthoDB" id="546861at2759"/>
<accession>A0A507DC26</accession>
<dbReference type="PROSITE" id="PS00914">
    <property type="entry name" value="SYNTAXIN"/>
    <property type="match status" value="1"/>
</dbReference>